<dbReference type="GO" id="GO:0004803">
    <property type="term" value="F:transposase activity"/>
    <property type="evidence" value="ECO:0007669"/>
    <property type="project" value="InterPro"/>
</dbReference>
<evidence type="ECO:0000256" key="2">
    <source>
        <dbReference type="ARBA" id="ARBA00010961"/>
    </source>
</evidence>
<dbReference type="InterPro" id="IPR001207">
    <property type="entry name" value="Transposase_mutator"/>
</dbReference>
<evidence type="ECO:0000313" key="8">
    <source>
        <dbReference type="Proteomes" id="UP000215771"/>
    </source>
</evidence>
<dbReference type="Pfam" id="PF00872">
    <property type="entry name" value="Transposase_mut"/>
    <property type="match status" value="1"/>
</dbReference>
<dbReference type="GO" id="GO:0003677">
    <property type="term" value="F:DNA binding"/>
    <property type="evidence" value="ECO:0007669"/>
    <property type="project" value="UniProtKB-KW"/>
</dbReference>
<keyword evidence="5" id="KW-0233">DNA recombination</keyword>
<name>A0A269PG79_9CORY</name>
<dbReference type="AlphaFoldDB" id="A0A269PG79"/>
<comment type="function">
    <text evidence="1">Required for the transposition of the insertion element.</text>
</comment>
<dbReference type="NCBIfam" id="NF033544">
    <property type="entry name" value="transpos_IS1249"/>
    <property type="match status" value="1"/>
</dbReference>
<dbReference type="GeneID" id="72411731"/>
<organism evidence="7 8">
    <name type="scientific">Corynebacterium hadale</name>
    <dbReference type="NCBI Taxonomy" id="2026255"/>
    <lineage>
        <taxon>Bacteria</taxon>
        <taxon>Bacillati</taxon>
        <taxon>Actinomycetota</taxon>
        <taxon>Actinomycetes</taxon>
        <taxon>Mycobacteriales</taxon>
        <taxon>Corynebacteriaceae</taxon>
        <taxon>Corynebacterium</taxon>
    </lineage>
</organism>
<keyword evidence="4" id="KW-0238">DNA-binding</keyword>
<evidence type="ECO:0000256" key="1">
    <source>
        <dbReference type="ARBA" id="ARBA00002190"/>
    </source>
</evidence>
<evidence type="ECO:0000313" key="7">
    <source>
        <dbReference type="EMBL" id="PAJ71271.1"/>
    </source>
</evidence>
<dbReference type="GO" id="GO:0006313">
    <property type="term" value="P:DNA transposition"/>
    <property type="evidence" value="ECO:0007669"/>
    <property type="project" value="InterPro"/>
</dbReference>
<dbReference type="EMBL" id="NQMQ01000001">
    <property type="protein sequence ID" value="PAJ71271.1"/>
    <property type="molecule type" value="Genomic_DNA"/>
</dbReference>
<reference evidence="7 8" key="1">
    <citation type="submission" date="2017-08" db="EMBL/GenBank/DDBJ databases">
        <authorList>
            <person name="de Groot N.N."/>
        </authorList>
    </citation>
    <scope>NUCLEOTIDE SEQUENCE [LARGE SCALE GENOMIC DNA]</scope>
    <source>
        <strain evidence="7 8">NBT06-6</strain>
    </source>
</reference>
<gene>
    <name evidence="7" type="ORF">CIG21_00625</name>
</gene>
<comment type="caution">
    <text evidence="7">The sequence shown here is derived from an EMBL/GenBank/DDBJ whole genome shotgun (WGS) entry which is preliminary data.</text>
</comment>
<feature type="compositionally biased region" description="Low complexity" evidence="6">
    <location>
        <begin position="12"/>
        <end position="23"/>
    </location>
</feature>
<dbReference type="RefSeq" id="WP_011018353.1">
    <property type="nucleotide sequence ID" value="NZ_CP047655.1"/>
</dbReference>
<evidence type="ECO:0000256" key="5">
    <source>
        <dbReference type="ARBA" id="ARBA00023172"/>
    </source>
</evidence>
<protein>
    <submittedName>
        <fullName evidence="7">IS256 family transposase IS3503</fullName>
    </submittedName>
</protein>
<sequence>MTTNRPSCPLCGNNTKKNGTTSKSTTRWRCTHCGHSFTRNTQTHNKNTATMALFIQWATGTQSLTTFAAHHGVTRQTMHHRFRWCWWIIPTPTIDSFRIHDQIFLDATYLKSGCLLIAASKTHVINWTWARHETTAAYTELLRPIAAPLIAVTDGGQGAQSAIHHCWPTTRIQRCLVHAQRTVRRHTTSNPRTDAGKTLYRLALKLTRITDLDQASTWVAHLHEFDHTYREWMNEKTTIKDPATGAYTKVYTHQRVRAAYQSLLSLHRRDLLFTYLQPPPTTIDPDNLAATTNSLEGGINAPIKELARRHRGLSLPHQRTVMDWWLYLHTEVPDDPVKIARDQRWGQDALSTATDLITHNTTATTNDIGAPAEYDTAIDTSYQHNLGIQKGWIK</sequence>
<proteinExistence type="inferred from homology"/>
<evidence type="ECO:0000256" key="3">
    <source>
        <dbReference type="ARBA" id="ARBA00022578"/>
    </source>
</evidence>
<evidence type="ECO:0000256" key="6">
    <source>
        <dbReference type="SAM" id="MobiDB-lite"/>
    </source>
</evidence>
<keyword evidence="3" id="KW-0815">Transposition</keyword>
<dbReference type="InterPro" id="IPR048004">
    <property type="entry name" value="IS1249_transpos"/>
</dbReference>
<evidence type="ECO:0000256" key="4">
    <source>
        <dbReference type="ARBA" id="ARBA00023125"/>
    </source>
</evidence>
<dbReference type="Proteomes" id="UP000215771">
    <property type="component" value="Unassembled WGS sequence"/>
</dbReference>
<accession>A0A269PG79</accession>
<comment type="similarity">
    <text evidence="2">Belongs to the transposase mutator family.</text>
</comment>
<feature type="region of interest" description="Disordered" evidence="6">
    <location>
        <begin position="1"/>
        <end position="23"/>
    </location>
</feature>